<comment type="caution">
    <text evidence="3">The sequence shown here is derived from an EMBL/GenBank/DDBJ whole genome shotgun (WGS) entry which is preliminary data.</text>
</comment>
<keyword evidence="4" id="KW-1185">Reference proteome</keyword>
<keyword evidence="2" id="KW-0472">Membrane</keyword>
<reference evidence="3" key="1">
    <citation type="submission" date="2022-08" db="EMBL/GenBank/DDBJ databases">
        <authorList>
            <person name="Somphong A."/>
            <person name="Phongsopitanun W."/>
        </authorList>
    </citation>
    <scope>NUCLEOTIDE SEQUENCE</scope>
    <source>
        <strain evidence="3">LP05-1</strain>
    </source>
</reference>
<name>A0ABT2CH37_9ACTN</name>
<evidence type="ECO:0000313" key="4">
    <source>
        <dbReference type="Proteomes" id="UP001431313"/>
    </source>
</evidence>
<evidence type="ECO:0000313" key="3">
    <source>
        <dbReference type="EMBL" id="MCS0636725.1"/>
    </source>
</evidence>
<accession>A0ABT2CH37</accession>
<dbReference type="EMBL" id="JANUGQ010000010">
    <property type="protein sequence ID" value="MCS0636725.1"/>
    <property type="molecule type" value="Genomic_DNA"/>
</dbReference>
<dbReference type="Proteomes" id="UP001431313">
    <property type="component" value="Unassembled WGS sequence"/>
</dbReference>
<gene>
    <name evidence="3" type="ORF">NX801_13855</name>
</gene>
<organism evidence="3 4">
    <name type="scientific">Streptomyces pyxinae</name>
    <dbReference type="NCBI Taxonomy" id="2970734"/>
    <lineage>
        <taxon>Bacteria</taxon>
        <taxon>Bacillati</taxon>
        <taxon>Actinomycetota</taxon>
        <taxon>Actinomycetes</taxon>
        <taxon>Kitasatosporales</taxon>
        <taxon>Streptomycetaceae</taxon>
        <taxon>Streptomyces</taxon>
    </lineage>
</organism>
<protein>
    <submittedName>
        <fullName evidence="3">Uncharacterized protein</fullName>
    </submittedName>
</protein>
<sequence>MSSTSHTPPASPVSPTPEAPATPPDSPTAFEAELAEMLRRVGGTFDGDQSALVAGGVARGRRSVRRRRAATAAAGAAVLSLLGTGAWAGGLLGGGSEVARRTDHVDGGRIHEIWRQLTPAGTFSQQRELPRGAGEYAHVSFVYDDGKGAGLVEFRMGRADAHRSASGCERTDPRCRVRTLPDGGRTRTVESARAPYTTLATKSVRSELITADGHFVEATVWNAPDPARATGTRKAPVLMYEMDRLNAPAWRQELARFRLGDPLAGEPALDPAFLSPSGKFSGERLATLLAGMLPEPGHTVERARGTTDPLGPSVALRYDDGRGAAQVTAELYRVDPQGFSARQAVSCRGIPDCAPATRPDGGRLRVDQSQQRKAGTVRRAWAATYLSGRGDLVRITERNAASEAGPATRELPPLTTERLAALATSPQWRPALDELPAAPRETLYGPTAGGARLEMIRSAQAAVRLHARDAKKFAAPDCDGPCVYRTVWNQDGLGPGAVEVYLGPERTNRSAEPRLTVRQEPVKGGGDRTVRWVFTGARPGGREVTVVAYNAPRADADATRVGPPMNVPLLKALAMDPGWNAPDIDGAKPAAPGRSPQGR</sequence>
<feature type="transmembrane region" description="Helical" evidence="2">
    <location>
        <begin position="69"/>
        <end position="92"/>
    </location>
</feature>
<dbReference type="RefSeq" id="WP_258787986.1">
    <property type="nucleotide sequence ID" value="NZ_JANUGQ010000010.1"/>
</dbReference>
<proteinExistence type="predicted"/>
<feature type="compositionally biased region" description="Pro residues" evidence="1">
    <location>
        <begin position="9"/>
        <end position="26"/>
    </location>
</feature>
<keyword evidence="2" id="KW-1133">Transmembrane helix</keyword>
<feature type="region of interest" description="Disordered" evidence="1">
    <location>
        <begin position="580"/>
        <end position="599"/>
    </location>
</feature>
<evidence type="ECO:0000256" key="2">
    <source>
        <dbReference type="SAM" id="Phobius"/>
    </source>
</evidence>
<keyword evidence="2" id="KW-0812">Transmembrane</keyword>
<evidence type="ECO:0000256" key="1">
    <source>
        <dbReference type="SAM" id="MobiDB-lite"/>
    </source>
</evidence>
<feature type="region of interest" description="Disordered" evidence="1">
    <location>
        <begin position="1"/>
        <end position="28"/>
    </location>
</feature>